<protein>
    <recommendedName>
        <fullName evidence="2">Disabled homolog 2-interacting protein C-terminal domain-containing protein</fullName>
    </recommendedName>
</protein>
<dbReference type="Pfam" id="PF12004">
    <property type="entry name" value="DAB2P_C"/>
    <property type="match status" value="1"/>
</dbReference>
<reference evidence="3 4" key="1">
    <citation type="submission" date="2024-05" db="EMBL/GenBank/DDBJ databases">
        <title>Genome sequencing and assembly of Indian major carp, Cirrhinus mrigala (Hamilton, 1822).</title>
        <authorList>
            <person name="Mohindra V."/>
            <person name="Chowdhury L.M."/>
            <person name="Lal K."/>
            <person name="Jena J.K."/>
        </authorList>
    </citation>
    <scope>NUCLEOTIDE SEQUENCE [LARGE SCALE GENOMIC DNA]</scope>
    <source>
        <strain evidence="3">CM1030</strain>
        <tissue evidence="3">Blood</tissue>
    </source>
</reference>
<organism evidence="3 4">
    <name type="scientific">Cirrhinus mrigala</name>
    <name type="common">Mrigala</name>
    <dbReference type="NCBI Taxonomy" id="683832"/>
    <lineage>
        <taxon>Eukaryota</taxon>
        <taxon>Metazoa</taxon>
        <taxon>Chordata</taxon>
        <taxon>Craniata</taxon>
        <taxon>Vertebrata</taxon>
        <taxon>Euteleostomi</taxon>
        <taxon>Actinopterygii</taxon>
        <taxon>Neopterygii</taxon>
        <taxon>Teleostei</taxon>
        <taxon>Ostariophysi</taxon>
        <taxon>Cypriniformes</taxon>
        <taxon>Cyprinidae</taxon>
        <taxon>Labeoninae</taxon>
        <taxon>Labeonini</taxon>
        <taxon>Cirrhinus</taxon>
    </lineage>
</organism>
<gene>
    <name evidence="3" type="ORF">M9458_018738</name>
</gene>
<name>A0ABD0QMZ8_CIRMR</name>
<dbReference type="Proteomes" id="UP001529510">
    <property type="component" value="Unassembled WGS sequence"/>
</dbReference>
<evidence type="ECO:0000313" key="3">
    <source>
        <dbReference type="EMBL" id="KAL0187068.1"/>
    </source>
</evidence>
<keyword evidence="4" id="KW-1185">Reference proteome</keyword>
<feature type="domain" description="Disabled homolog 2-interacting protein C-terminal" evidence="2">
    <location>
        <begin position="1"/>
        <end position="67"/>
    </location>
</feature>
<feature type="coiled-coil region" evidence="1">
    <location>
        <begin position="5"/>
        <end position="64"/>
    </location>
</feature>
<evidence type="ECO:0000259" key="2">
    <source>
        <dbReference type="Pfam" id="PF12004"/>
    </source>
</evidence>
<feature type="non-terminal residue" evidence="3">
    <location>
        <position position="1"/>
    </location>
</feature>
<feature type="non-terminal residue" evidence="3">
    <location>
        <position position="67"/>
    </location>
</feature>
<evidence type="ECO:0000313" key="4">
    <source>
        <dbReference type="Proteomes" id="UP001529510"/>
    </source>
</evidence>
<dbReference type="EMBL" id="JAMKFB020000008">
    <property type="protein sequence ID" value="KAL0187068.1"/>
    <property type="molecule type" value="Genomic_DNA"/>
</dbReference>
<accession>A0ABD0QMZ8</accession>
<proteinExistence type="predicted"/>
<evidence type="ECO:0000256" key="1">
    <source>
        <dbReference type="SAM" id="Coils"/>
    </source>
</evidence>
<dbReference type="AlphaFoldDB" id="A0ABD0QMZ8"/>
<sequence length="67" mass="8215">YQQEIAVLQEKLRISAKKLEEYESRMKSQDDQTQKMLLEYQARLEDTEERLRKQQDEKEHQMKSIIT</sequence>
<dbReference type="InterPro" id="IPR021887">
    <property type="entry name" value="DAB2P_C"/>
</dbReference>
<comment type="caution">
    <text evidence="3">The sequence shown here is derived from an EMBL/GenBank/DDBJ whole genome shotgun (WGS) entry which is preliminary data.</text>
</comment>
<keyword evidence="1" id="KW-0175">Coiled coil</keyword>